<evidence type="ECO:0000313" key="2">
    <source>
        <dbReference type="Proteomes" id="UP001164929"/>
    </source>
</evidence>
<sequence length="26" mass="3278">MVPLRRLVMKLYQPHPLDLLCRSWRR</sequence>
<dbReference type="Proteomes" id="UP001164929">
    <property type="component" value="Chromosome 1"/>
</dbReference>
<name>A0AAD6RMK0_9ROSI</name>
<protein>
    <submittedName>
        <fullName evidence="1">Uncharacterized protein</fullName>
    </submittedName>
</protein>
<dbReference type="EMBL" id="JAQIZT010000001">
    <property type="protein sequence ID" value="KAJ7011095.1"/>
    <property type="molecule type" value="Genomic_DNA"/>
</dbReference>
<dbReference type="AlphaFoldDB" id="A0AAD6RMK0"/>
<proteinExistence type="predicted"/>
<evidence type="ECO:0000313" key="1">
    <source>
        <dbReference type="EMBL" id="KAJ7011095.1"/>
    </source>
</evidence>
<reference evidence="1 2" key="1">
    <citation type="journal article" date="2023" name="Mol. Ecol. Resour.">
        <title>Chromosome-level genome assembly of a triploid poplar Populus alba 'Berolinensis'.</title>
        <authorList>
            <person name="Chen S."/>
            <person name="Yu Y."/>
            <person name="Wang X."/>
            <person name="Wang S."/>
            <person name="Zhang T."/>
            <person name="Zhou Y."/>
            <person name="He R."/>
            <person name="Meng N."/>
            <person name="Wang Y."/>
            <person name="Liu W."/>
            <person name="Liu Z."/>
            <person name="Liu J."/>
            <person name="Guo Q."/>
            <person name="Huang H."/>
            <person name="Sederoff R.R."/>
            <person name="Wang G."/>
            <person name="Qu G."/>
            <person name="Chen S."/>
        </authorList>
    </citation>
    <scope>NUCLEOTIDE SEQUENCE [LARGE SCALE GENOMIC DNA]</scope>
    <source>
        <strain evidence="1">SC-2020</strain>
    </source>
</reference>
<gene>
    <name evidence="1" type="ORF">NC653_001506</name>
</gene>
<organism evidence="1 2">
    <name type="scientific">Populus alba x Populus x berolinensis</name>
    <dbReference type="NCBI Taxonomy" id="444605"/>
    <lineage>
        <taxon>Eukaryota</taxon>
        <taxon>Viridiplantae</taxon>
        <taxon>Streptophyta</taxon>
        <taxon>Embryophyta</taxon>
        <taxon>Tracheophyta</taxon>
        <taxon>Spermatophyta</taxon>
        <taxon>Magnoliopsida</taxon>
        <taxon>eudicotyledons</taxon>
        <taxon>Gunneridae</taxon>
        <taxon>Pentapetalae</taxon>
        <taxon>rosids</taxon>
        <taxon>fabids</taxon>
        <taxon>Malpighiales</taxon>
        <taxon>Salicaceae</taxon>
        <taxon>Saliceae</taxon>
        <taxon>Populus</taxon>
    </lineage>
</organism>
<keyword evidence="2" id="KW-1185">Reference proteome</keyword>
<comment type="caution">
    <text evidence="1">The sequence shown here is derived from an EMBL/GenBank/DDBJ whole genome shotgun (WGS) entry which is preliminary data.</text>
</comment>
<accession>A0AAD6RMK0</accession>